<dbReference type="InterPro" id="IPR036112">
    <property type="entry name" value="ComA_synth_sf"/>
</dbReference>
<evidence type="ECO:0000256" key="1">
    <source>
        <dbReference type="ARBA" id="ARBA00009024"/>
    </source>
</evidence>
<feature type="region of interest" description="Disordered" evidence="3">
    <location>
        <begin position="1"/>
        <end position="109"/>
    </location>
</feature>
<organism evidence="5 6">
    <name type="scientific">Didymodactylos carnosus</name>
    <dbReference type="NCBI Taxonomy" id="1234261"/>
    <lineage>
        <taxon>Eukaryota</taxon>
        <taxon>Metazoa</taxon>
        <taxon>Spiralia</taxon>
        <taxon>Gnathifera</taxon>
        <taxon>Rotifera</taxon>
        <taxon>Eurotatoria</taxon>
        <taxon>Bdelloidea</taxon>
        <taxon>Philodinida</taxon>
        <taxon>Philodinidae</taxon>
        <taxon>Didymodactylos</taxon>
    </lineage>
</organism>
<dbReference type="Proteomes" id="UP000677228">
    <property type="component" value="Unassembled WGS sequence"/>
</dbReference>
<dbReference type="Pfam" id="PF04749">
    <property type="entry name" value="PLAC8"/>
    <property type="match status" value="1"/>
</dbReference>
<gene>
    <name evidence="4" type="ORF">OVA965_LOCUS22039</name>
    <name evidence="5" type="ORF">TMI583_LOCUS22751</name>
</gene>
<protein>
    <recommendedName>
        <fullName evidence="7">Phosphosulfolactate synthase</fullName>
    </recommendedName>
</protein>
<comment type="caution">
    <text evidence="5">The sequence shown here is derived from an EMBL/GenBank/DDBJ whole genome shotgun (WGS) entry which is preliminary data.</text>
</comment>
<feature type="compositionally biased region" description="Polar residues" evidence="3">
    <location>
        <begin position="97"/>
        <end position="108"/>
    </location>
</feature>
<dbReference type="InterPro" id="IPR006461">
    <property type="entry name" value="PLAC_motif_containing"/>
</dbReference>
<name>A0A8S2MS42_9BILA</name>
<dbReference type="NCBIfam" id="TIGR01571">
    <property type="entry name" value="A_thal_Cys_rich"/>
    <property type="match status" value="1"/>
</dbReference>
<feature type="non-terminal residue" evidence="5">
    <location>
        <position position="1"/>
    </location>
</feature>
<sequence length="579" mass="65735">LRVPRTVQVSPEHNDEFSHDEVETINKNSVEDDNVPLKQDEGNKVKLQNGIKVPRAATPTRKEVRKTNDERDDTKWYSSSSTEQYTQLRENKEVVRQQPTSSDLSTQMVHPRMEKPSINIVDKEVTRPWLKKWTNNNRWQHNLCSCCDDFNMCCYACWCWYCFKCDVSTALDEKCCIWFGNCSPLMQLRTKFRQQYEIKGSIAEDCCVAEFCSFCVALQLANEARDYGHRTYNSASTRSGGVGGRQGRCHESKSRLLADLDDDLTCYSFHNATPRIAFFVQTIRTLSSSSKQQSSNHVETYELPQNEFSTFITANPRQKKPRKTGQTEIRAAYYSVMGKRYLEDILETMGVYVDSLKFAGGAFTLYPQKALHEVIELAHSHGVKVSTGGFIERILSYGGGTGYKNAESMVDKYLKTCKNVGFDIVELSAGFISISPDDWLRLIEKTSSYGLIPKPELGISWGAGGGVDENALQIQSSPERLISQGKLFLKHDVPLLMIESEGITENVEPNKWRTDVISRIINELGADNVMFEAAEPDVFTWFIQNYGIDINLFVDHSQIVQLECLRQGIWGSSNTFARI</sequence>
<dbReference type="Gene3D" id="3.20.20.70">
    <property type="entry name" value="Aldolase class I"/>
    <property type="match status" value="1"/>
</dbReference>
<accession>A0A8S2MS42</accession>
<comment type="similarity">
    <text evidence="1">Belongs to the cornifelin family.</text>
</comment>
<evidence type="ECO:0000313" key="4">
    <source>
        <dbReference type="EMBL" id="CAF1159959.1"/>
    </source>
</evidence>
<dbReference type="EMBL" id="CAJNOK010012271">
    <property type="protein sequence ID" value="CAF1159959.1"/>
    <property type="molecule type" value="Genomic_DNA"/>
</dbReference>
<dbReference type="SUPFAM" id="SSF102110">
    <property type="entry name" value="(2r)-phospho-3-sulfolactate synthase ComA"/>
    <property type="match status" value="1"/>
</dbReference>
<dbReference type="InterPro" id="IPR003830">
    <property type="entry name" value="ComA_synth"/>
</dbReference>
<dbReference type="AlphaFoldDB" id="A0A8S2MS42"/>
<evidence type="ECO:0008006" key="7">
    <source>
        <dbReference type="Google" id="ProtNLM"/>
    </source>
</evidence>
<dbReference type="Pfam" id="PF02679">
    <property type="entry name" value="ComA"/>
    <property type="match status" value="1"/>
</dbReference>
<evidence type="ECO:0000256" key="2">
    <source>
        <dbReference type="ARBA" id="ARBA00010424"/>
    </source>
</evidence>
<comment type="similarity">
    <text evidence="2">Belongs to the phosphosulfolactate synthase family.</text>
</comment>
<feature type="compositionally biased region" description="Polar residues" evidence="3">
    <location>
        <begin position="76"/>
        <end position="88"/>
    </location>
</feature>
<evidence type="ECO:0000313" key="6">
    <source>
        <dbReference type="Proteomes" id="UP000682733"/>
    </source>
</evidence>
<evidence type="ECO:0000256" key="3">
    <source>
        <dbReference type="SAM" id="MobiDB-lite"/>
    </source>
</evidence>
<feature type="compositionally biased region" description="Basic and acidic residues" evidence="3">
    <location>
        <begin position="60"/>
        <end position="75"/>
    </location>
</feature>
<dbReference type="PANTHER" id="PTHR48413">
    <property type="match status" value="1"/>
</dbReference>
<feature type="non-terminal residue" evidence="5">
    <location>
        <position position="579"/>
    </location>
</feature>
<feature type="compositionally biased region" description="Basic and acidic residues" evidence="3">
    <location>
        <begin position="12"/>
        <end position="24"/>
    </location>
</feature>
<reference evidence="5" key="1">
    <citation type="submission" date="2021-02" db="EMBL/GenBank/DDBJ databases">
        <authorList>
            <person name="Nowell W R."/>
        </authorList>
    </citation>
    <scope>NUCLEOTIDE SEQUENCE</scope>
</reference>
<dbReference type="PANTHER" id="PTHR48413:SF1">
    <property type="entry name" value="PROTEIN HEAT-STRESS-ASSOCIATED 32"/>
    <property type="match status" value="1"/>
</dbReference>
<proteinExistence type="inferred from homology"/>
<dbReference type="InterPro" id="IPR013785">
    <property type="entry name" value="Aldolase_TIM"/>
</dbReference>
<evidence type="ECO:0000313" key="5">
    <source>
        <dbReference type="EMBL" id="CAF3971574.1"/>
    </source>
</evidence>
<dbReference type="Proteomes" id="UP000682733">
    <property type="component" value="Unassembled WGS sequence"/>
</dbReference>
<dbReference type="EMBL" id="CAJOBA010033793">
    <property type="protein sequence ID" value="CAF3971574.1"/>
    <property type="molecule type" value="Genomic_DNA"/>
</dbReference>